<proteinExistence type="predicted"/>
<dbReference type="GO" id="GO:0004852">
    <property type="term" value="F:uroporphyrinogen-III synthase activity"/>
    <property type="evidence" value="ECO:0007669"/>
    <property type="project" value="UniProtKB-EC"/>
</dbReference>
<feature type="DNA-binding region" description="OmpR/PhoB-type" evidence="2">
    <location>
        <begin position="286"/>
        <end position="378"/>
    </location>
</feature>
<dbReference type="HOGENOM" id="CLU_011276_9_1_11"/>
<dbReference type="GO" id="GO:0000160">
    <property type="term" value="P:phosphorelay signal transduction system"/>
    <property type="evidence" value="ECO:0007669"/>
    <property type="project" value="InterPro"/>
</dbReference>
<dbReference type="SUPFAM" id="SSF46894">
    <property type="entry name" value="C-terminal effector domain of the bipartite response regulators"/>
    <property type="match status" value="1"/>
</dbReference>
<dbReference type="InterPro" id="IPR036108">
    <property type="entry name" value="4pyrrol_syn_uPrphyn_synt_sf"/>
</dbReference>
<dbReference type="GO" id="GO:0006780">
    <property type="term" value="P:uroporphyrinogen III biosynthetic process"/>
    <property type="evidence" value="ECO:0007669"/>
    <property type="project" value="InterPro"/>
</dbReference>
<feature type="domain" description="OmpR/PhoB-type" evidence="3">
    <location>
        <begin position="286"/>
        <end position="378"/>
    </location>
</feature>
<dbReference type="PANTHER" id="PTHR40082">
    <property type="entry name" value="BLR5956 PROTEIN"/>
    <property type="match status" value="1"/>
</dbReference>
<gene>
    <name evidence="4" type="primary">hemD</name>
    <name evidence="4" type="ORF">HMPREF0063_12425</name>
</gene>
<name>E2SEG6_9ACTN</name>
<protein>
    <submittedName>
        <fullName evidence="4">Uroporphyrinogen-III synthase</fullName>
        <ecNumber evidence="4">4.2.1.75</ecNumber>
    </submittedName>
</protein>
<dbReference type="eggNOG" id="COG1587">
    <property type="taxonomic scope" value="Bacteria"/>
</dbReference>
<evidence type="ECO:0000259" key="3">
    <source>
        <dbReference type="PROSITE" id="PS51755"/>
    </source>
</evidence>
<keyword evidence="5" id="KW-1185">Reference proteome</keyword>
<evidence type="ECO:0000313" key="5">
    <source>
        <dbReference type="Proteomes" id="UP000003111"/>
    </source>
</evidence>
<dbReference type="STRING" id="585531.HMPREF0063_12425"/>
<evidence type="ECO:0000256" key="1">
    <source>
        <dbReference type="ARBA" id="ARBA00023125"/>
    </source>
</evidence>
<dbReference type="NCBIfam" id="NF005568">
    <property type="entry name" value="PRK07239.1"/>
    <property type="match status" value="1"/>
</dbReference>
<dbReference type="InterPro" id="IPR039793">
    <property type="entry name" value="UROS/Hem4"/>
</dbReference>
<dbReference type="GO" id="GO:0003677">
    <property type="term" value="F:DNA binding"/>
    <property type="evidence" value="ECO:0007669"/>
    <property type="project" value="UniProtKB-UniRule"/>
</dbReference>
<dbReference type="SUPFAM" id="SSF69618">
    <property type="entry name" value="HemD-like"/>
    <property type="match status" value="1"/>
</dbReference>
<accession>E2SEG6</accession>
<keyword evidence="1 2" id="KW-0238">DNA-binding</keyword>
<reference evidence="4" key="1">
    <citation type="submission" date="2010-08" db="EMBL/GenBank/DDBJ databases">
        <authorList>
            <person name="Muzny D."/>
            <person name="Qin X."/>
            <person name="Buhay C."/>
            <person name="Dugan-Rocha S."/>
            <person name="Ding Y."/>
            <person name="Chen G."/>
            <person name="Hawes A."/>
            <person name="Holder M."/>
            <person name="Jhangiani S."/>
            <person name="Johnson A."/>
            <person name="Khan Z."/>
            <person name="Li Z."/>
            <person name="Liu W."/>
            <person name="Liu X."/>
            <person name="Perez L."/>
            <person name="Shen H."/>
            <person name="Wang Q."/>
            <person name="Watt J."/>
            <person name="Xi L."/>
            <person name="Xin Y."/>
            <person name="Zhou J."/>
            <person name="Deng J."/>
            <person name="Jiang H."/>
            <person name="Liu Y."/>
            <person name="Qu J."/>
            <person name="Song X.-Z."/>
            <person name="Zhang L."/>
            <person name="Villasana D."/>
            <person name="Johnson A."/>
            <person name="Liu J."/>
            <person name="Liyanage D."/>
            <person name="Lorensuhewa L."/>
            <person name="Robinson T."/>
            <person name="Song A."/>
            <person name="Song B.-B."/>
            <person name="Dinh H."/>
            <person name="Thornton R."/>
            <person name="Coyle M."/>
            <person name="Francisco L."/>
            <person name="Jackson L."/>
            <person name="Javaid M."/>
            <person name="Korchina V."/>
            <person name="Kovar C."/>
            <person name="Mata R."/>
            <person name="Mathew T."/>
            <person name="Ngo R."/>
            <person name="Nguyen L."/>
            <person name="Nguyen N."/>
            <person name="Okwuonu G."/>
            <person name="Ongeri F."/>
            <person name="Pham C."/>
            <person name="Simmons D."/>
            <person name="Wilczek-Boney K."/>
            <person name="Hale W."/>
            <person name="Jakkamsetti A."/>
            <person name="Pham P."/>
            <person name="Ruth R."/>
            <person name="San Lucas F."/>
            <person name="Warren J."/>
            <person name="Zhang J."/>
            <person name="Zhao Z."/>
            <person name="Zhou C."/>
            <person name="Zhu D."/>
            <person name="Lee S."/>
            <person name="Bess C."/>
            <person name="Blankenburg K."/>
            <person name="Forbes L."/>
            <person name="Fu Q."/>
            <person name="Gubbala S."/>
            <person name="Hirani K."/>
            <person name="Jayaseelan J.C."/>
            <person name="Lara F."/>
            <person name="Munidasa M."/>
            <person name="Palculict T."/>
            <person name="Patil S."/>
            <person name="Pu L.-L."/>
            <person name="Saada N."/>
            <person name="Tang L."/>
            <person name="Weissenberger G."/>
            <person name="Zhu Y."/>
            <person name="Hemphill L."/>
            <person name="Shang Y."/>
            <person name="Youmans B."/>
            <person name="Ayvaz T."/>
            <person name="Ross M."/>
            <person name="Santibanez J."/>
            <person name="Aqrawi P."/>
            <person name="Gross S."/>
            <person name="Joshi V."/>
            <person name="Fowler G."/>
            <person name="Nazareth L."/>
            <person name="Reid J."/>
            <person name="Worley K."/>
            <person name="Petrosino J."/>
            <person name="Highlander S."/>
            <person name="Gibbs R."/>
        </authorList>
    </citation>
    <scope>NUCLEOTIDE SEQUENCE [LARGE SCALE GENOMIC DNA]</scope>
    <source>
        <strain evidence="4">DSM 15272</strain>
    </source>
</reference>
<sequence length="382" mass="39719">MGGDRHDGHGPVTTLGPVLAGTRVLVTAQRRASDLALALERRGAEVSVAAALGVESHIDEQTLLDRTRHLIAEGADIVVVTTGIGLRGWLDTAEAAGLGGDLIDALRSVRLVARGPKARGALQAAGLVPDWVAESETSAEIADFLLAEGVDGLSIAVQHHGAGDDGLETRLAAAGARPYGLVVYRWGPPPDRAVLERSVRDTADGSFDAVVFTSAPGAAAWLHVVQAAGVLDEVLRLAKDDRLVVAAVGPVTAEPLRTAGFDPLLPERARLGALVRSLVILLGDASTSVRTAGGDLRVRATTATLDHVPLPVSPSGLAVLRLLATEPGTVRTREELLLVLPGESTDPHSAEVAVARLRDAVGRAVVQTVVKRGYRLAVREAP</sequence>
<dbReference type="EC" id="4.2.1.75" evidence="4"/>
<dbReference type="EMBL" id="ACLF03000007">
    <property type="protein sequence ID" value="EFQ82443.1"/>
    <property type="molecule type" value="Genomic_DNA"/>
</dbReference>
<keyword evidence="4" id="KW-0456">Lyase</keyword>
<dbReference type="InterPro" id="IPR016032">
    <property type="entry name" value="Sig_transdc_resp-reg_C-effctor"/>
</dbReference>
<dbReference type="PANTHER" id="PTHR40082:SF1">
    <property type="entry name" value="BLR5956 PROTEIN"/>
    <property type="match status" value="1"/>
</dbReference>
<evidence type="ECO:0000256" key="2">
    <source>
        <dbReference type="PROSITE-ProRule" id="PRU01091"/>
    </source>
</evidence>
<dbReference type="AlphaFoldDB" id="E2SEG6"/>
<dbReference type="PROSITE" id="PS51755">
    <property type="entry name" value="OMPR_PHOB"/>
    <property type="match status" value="1"/>
</dbReference>
<dbReference type="Pfam" id="PF02602">
    <property type="entry name" value="HEM4"/>
    <property type="match status" value="1"/>
</dbReference>
<organism evidence="4 5">
    <name type="scientific">Aeromicrobium marinum DSM 15272</name>
    <dbReference type="NCBI Taxonomy" id="585531"/>
    <lineage>
        <taxon>Bacteria</taxon>
        <taxon>Bacillati</taxon>
        <taxon>Actinomycetota</taxon>
        <taxon>Actinomycetes</taxon>
        <taxon>Propionibacteriales</taxon>
        <taxon>Nocardioidaceae</taxon>
        <taxon>Aeromicrobium</taxon>
    </lineage>
</organism>
<dbReference type="GO" id="GO:0006355">
    <property type="term" value="P:regulation of DNA-templated transcription"/>
    <property type="evidence" value="ECO:0007669"/>
    <property type="project" value="InterPro"/>
</dbReference>
<dbReference type="InterPro" id="IPR036388">
    <property type="entry name" value="WH-like_DNA-bd_sf"/>
</dbReference>
<dbReference type="CDD" id="cd06578">
    <property type="entry name" value="HemD"/>
    <property type="match status" value="1"/>
</dbReference>
<dbReference type="InterPro" id="IPR001867">
    <property type="entry name" value="OmpR/PhoB-type_DNA-bd"/>
</dbReference>
<dbReference type="Gene3D" id="1.10.10.10">
    <property type="entry name" value="Winged helix-like DNA-binding domain superfamily/Winged helix DNA-binding domain"/>
    <property type="match status" value="1"/>
</dbReference>
<dbReference type="InterPro" id="IPR003754">
    <property type="entry name" value="4pyrrol_synth_uPrphyn_synth"/>
</dbReference>
<dbReference type="OrthoDB" id="213853at2"/>
<dbReference type="Proteomes" id="UP000003111">
    <property type="component" value="Unassembled WGS sequence"/>
</dbReference>
<dbReference type="eggNOG" id="COG3710">
    <property type="taxonomic scope" value="Bacteria"/>
</dbReference>
<evidence type="ECO:0000313" key="4">
    <source>
        <dbReference type="EMBL" id="EFQ82443.1"/>
    </source>
</evidence>
<comment type="caution">
    <text evidence="4">The sequence shown here is derived from an EMBL/GenBank/DDBJ whole genome shotgun (WGS) entry which is preliminary data.</text>
</comment>
<dbReference type="Gene3D" id="3.40.50.10090">
    <property type="match status" value="2"/>
</dbReference>
<dbReference type="SMART" id="SM00862">
    <property type="entry name" value="Trans_reg_C"/>
    <property type="match status" value="1"/>
</dbReference>
<dbReference type="Pfam" id="PF00486">
    <property type="entry name" value="Trans_reg_C"/>
    <property type="match status" value="1"/>
</dbReference>